<sequence length="31" mass="3866">MQSIWIFSSKPNKLMHQWTFYDMEMKCKRLG</sequence>
<proteinExistence type="predicted"/>
<name>A0A2P2PZQ5_RHIMU</name>
<accession>A0A2P2PZQ5</accession>
<dbReference type="AlphaFoldDB" id="A0A2P2PZQ5"/>
<organism evidence="1">
    <name type="scientific">Rhizophora mucronata</name>
    <name type="common">Asiatic mangrove</name>
    <dbReference type="NCBI Taxonomy" id="61149"/>
    <lineage>
        <taxon>Eukaryota</taxon>
        <taxon>Viridiplantae</taxon>
        <taxon>Streptophyta</taxon>
        <taxon>Embryophyta</taxon>
        <taxon>Tracheophyta</taxon>
        <taxon>Spermatophyta</taxon>
        <taxon>Magnoliopsida</taxon>
        <taxon>eudicotyledons</taxon>
        <taxon>Gunneridae</taxon>
        <taxon>Pentapetalae</taxon>
        <taxon>rosids</taxon>
        <taxon>fabids</taxon>
        <taxon>Malpighiales</taxon>
        <taxon>Rhizophoraceae</taxon>
        <taxon>Rhizophora</taxon>
    </lineage>
</organism>
<dbReference type="EMBL" id="GGEC01079720">
    <property type="protein sequence ID" value="MBX60204.1"/>
    <property type="molecule type" value="Transcribed_RNA"/>
</dbReference>
<reference evidence="1" key="1">
    <citation type="submission" date="2018-02" db="EMBL/GenBank/DDBJ databases">
        <title>Rhizophora mucronata_Transcriptome.</title>
        <authorList>
            <person name="Meera S.P."/>
            <person name="Sreeshan A."/>
            <person name="Augustine A."/>
        </authorList>
    </citation>
    <scope>NUCLEOTIDE SEQUENCE</scope>
    <source>
        <tissue evidence="1">Leaf</tissue>
    </source>
</reference>
<protein>
    <submittedName>
        <fullName evidence="1">Uncharacterized protein</fullName>
    </submittedName>
</protein>
<evidence type="ECO:0000313" key="1">
    <source>
        <dbReference type="EMBL" id="MBX60204.1"/>
    </source>
</evidence>